<dbReference type="InterPro" id="IPR019092">
    <property type="entry name" value="SSO2081-like_dom"/>
</dbReference>
<dbReference type="Pfam" id="PF09623">
    <property type="entry name" value="Cas_NE0113"/>
    <property type="match status" value="1"/>
</dbReference>
<dbReference type="AlphaFoldDB" id="A0A1B9C0A2"/>
<organism evidence="2 3">
    <name type="scientific">Acidithiobacillus ferrivorans</name>
    <dbReference type="NCBI Taxonomy" id="160808"/>
    <lineage>
        <taxon>Bacteria</taxon>
        <taxon>Pseudomonadati</taxon>
        <taxon>Pseudomonadota</taxon>
        <taxon>Acidithiobacillia</taxon>
        <taxon>Acidithiobacillales</taxon>
        <taxon>Acidithiobacillaceae</taxon>
        <taxon>Acidithiobacillus</taxon>
    </lineage>
</organism>
<feature type="domain" description="CRISPR system ring nuclease SSO2081-like" evidence="1">
    <location>
        <begin position="22"/>
        <end position="220"/>
    </location>
</feature>
<dbReference type="Proteomes" id="UP000093129">
    <property type="component" value="Unassembled WGS sequence"/>
</dbReference>
<name>A0A1B9C0A2_9PROT</name>
<dbReference type="InterPro" id="IPR013413">
    <property type="entry name" value="CRISPR-assoc_prot_NE0113"/>
</dbReference>
<protein>
    <submittedName>
        <fullName evidence="2">CRISPR-associated protein</fullName>
    </submittedName>
</protein>
<evidence type="ECO:0000259" key="1">
    <source>
        <dbReference type="Pfam" id="PF09623"/>
    </source>
</evidence>
<comment type="caution">
    <text evidence="2">The sequence shown here is derived from an EMBL/GenBank/DDBJ whole genome shotgun (WGS) entry which is preliminary data.</text>
</comment>
<gene>
    <name evidence="2" type="ORF">BBC27_08310</name>
</gene>
<sequence length="378" mass="42685">MKALTQPHNYAKRILLAVTGMSPQILTETLWSLAVAEEDPFIPTEVHVITTLEGAERARLLLLSEEPGWFHRLRRDYQLPEITFTTAQLHVITDAQGTPMSDIRTPEDNEAAADFITDWVRQLTADPDSALHVSLAGGRKTMGYYLGYALSLYGRAQDRLSHVLVSEGYESSPDFFYPTPYERIILVGANKKPLDCAQARIDRATIPFVRLREELPRRFATDHTRFTAVVAATNRALEAPQLCLNRAEHHLQADDQEIPLTPIQFALYLWMADGALRGESVMDWASSEAATHFLAAYRQVVPEMSAEYEEAEEALAWRTKDPRDVKDYFAANLSRANQKFDEVLGSAAAQRYQIHKISKRSAGQLFAINLDPEQIEIR</sequence>
<proteinExistence type="predicted"/>
<accession>A0A1B9C0A2</accession>
<dbReference type="NCBIfam" id="TIGR02584">
    <property type="entry name" value="cas_NE0113"/>
    <property type="match status" value="1"/>
</dbReference>
<reference evidence="2 3" key="1">
    <citation type="submission" date="2016-07" db="EMBL/GenBank/DDBJ databases">
        <title>Draft genome of a psychrotolerant acidophile Acidithiobacillus ferrivorans strain YL15.</title>
        <authorList>
            <person name="Peng T."/>
            <person name="Ma L."/>
            <person name="Nan M."/>
            <person name="An N."/>
            <person name="Wang M."/>
            <person name="Qiu G."/>
            <person name="Zeng W."/>
        </authorList>
    </citation>
    <scope>NUCLEOTIDE SEQUENCE [LARGE SCALE GENOMIC DNA]</scope>
    <source>
        <strain evidence="2 3">YL15</strain>
    </source>
</reference>
<dbReference type="RefSeq" id="WP_065412933.1">
    <property type="nucleotide sequence ID" value="NZ_MASQ01000070.1"/>
</dbReference>
<evidence type="ECO:0000313" key="2">
    <source>
        <dbReference type="EMBL" id="OCB03343.1"/>
    </source>
</evidence>
<dbReference type="EMBL" id="MASQ01000070">
    <property type="protein sequence ID" value="OCB03343.1"/>
    <property type="molecule type" value="Genomic_DNA"/>
</dbReference>
<evidence type="ECO:0000313" key="3">
    <source>
        <dbReference type="Proteomes" id="UP000093129"/>
    </source>
</evidence>